<organism evidence="2 3">
    <name type="scientific">Chaetoceros tenuissimus</name>
    <dbReference type="NCBI Taxonomy" id="426638"/>
    <lineage>
        <taxon>Eukaryota</taxon>
        <taxon>Sar</taxon>
        <taxon>Stramenopiles</taxon>
        <taxon>Ochrophyta</taxon>
        <taxon>Bacillariophyta</taxon>
        <taxon>Coscinodiscophyceae</taxon>
        <taxon>Chaetocerotophycidae</taxon>
        <taxon>Chaetocerotales</taxon>
        <taxon>Chaetocerotaceae</taxon>
        <taxon>Chaetoceros</taxon>
    </lineage>
</organism>
<keyword evidence="3" id="KW-1185">Reference proteome</keyword>
<evidence type="ECO:0000313" key="2">
    <source>
        <dbReference type="EMBL" id="GFH56754.1"/>
    </source>
</evidence>
<proteinExistence type="predicted"/>
<gene>
    <name evidence="2" type="ORF">CTEN210_13230</name>
</gene>
<feature type="compositionally biased region" description="Polar residues" evidence="1">
    <location>
        <begin position="122"/>
        <end position="134"/>
    </location>
</feature>
<dbReference type="AlphaFoldDB" id="A0AAD3D2Y4"/>
<evidence type="ECO:0000313" key="3">
    <source>
        <dbReference type="Proteomes" id="UP001054902"/>
    </source>
</evidence>
<name>A0AAD3D2Y4_9STRA</name>
<sequence>MNEQKPIGPDLKSLAHIAASRGLPPKDKARQAKLFNSNKTFGKIKLAPRKSSSLIQKHSVRFHGINVSKNLIGKRFKIPSLPRTYSETTQFENVEEVVASLNRSFRSMDISSHSFRRDTDAMSKSSSSLNHTPQPTIPAKDAPSTSTLGDISMPSPTRTKPPIDISIRSPANSSSAMSEVFDLSSHHDVSPTFSNMSCSPTKTSTAVATESTSQPEVYEFCMPKLLELIFKKRNVDAKLLKLFCELGEKLTLAILEEECIDKFLKEFMKKEKITKQHQKKYACSGKFVTIRKVGEGENDKDPQYEPHVYAMKSTYENENVIVKIGCTSNTSRRYDYVCEGNQSYVKLLDMKGSWSKAEKSMDDAYTKFLCDIVDLEEGESVSTDFRDLCKMINDGGKNYGMRRMIAIRAIESYFSTLFFIELHLKNNPHEFIALMGSNEVYMEREKYLLELVAKAKSHMAKRMGGRTDLHFLKFWETWPVAVKLIDQRKGGIYVSAQVQAGRYTCRSIPGGPDKVEDLLDPVIDPTQPFSTNFTHDQTKGAVDRFKSSLVEAENRPGSVLIAYYNSEATKHLADRNNLHDVCVRDCGWVEELAILKLDEEGPAVRFCFKNESCVIFTESSGLAFNPLRWRDQYFQRDLFFQMHLINRLLSKFSWDGKKSMETDPTAFMAGMWCEKMHLIKIGWYYMAFLLKAKFLFDTEGINMVANKFEGIVVKTSKSGEITKVNVDIGTEDEEGIIVSNDIQFGKYLNRTPYFTGTIYEMKLHYFYGKERIYLKSIRDKELRDFIRDHLDGMEVLQTMRGVMIANKKSKEDFEYAVKTLVDVVKCMFIVRHDVEKREVMNIIFESLYEKYIPEDLVKGDTWTSIEIQQYIEGFTARYGNDLSNSVRDLAFIDSRIIKCFVPTRNTDSVKNFFKKNVKDKATNKKPLTFRIALDMLEKLLADRQAMEKYAYHYVKTKHHNNLFETNPGNRRVRAMFQEELSKCPPDKNMTEKEKEAFSKRLIQSMNEENIKFYEYDGASFTLTDPLQFFPKNFQQWKDKVNKDKKKLFKKKKQKMEGPNNYLKSSRIKANLAPKDTGTYRFYEQFHPQVLDYIECDDKDAFIEECMIQIEEMNLKFYEFDWNVQDFCLILPADVPVVVKDRFNEWKRAHEKKAHEKKAKAKKGNGKNKGRKGK</sequence>
<dbReference type="Proteomes" id="UP001054902">
    <property type="component" value="Unassembled WGS sequence"/>
</dbReference>
<feature type="region of interest" description="Disordered" evidence="1">
    <location>
        <begin position="1148"/>
        <end position="1173"/>
    </location>
</feature>
<feature type="compositionally biased region" description="Polar residues" evidence="1">
    <location>
        <begin position="143"/>
        <end position="158"/>
    </location>
</feature>
<reference evidence="2 3" key="1">
    <citation type="journal article" date="2021" name="Sci. Rep.">
        <title>The genome of the diatom Chaetoceros tenuissimus carries an ancient integrated fragment of an extant virus.</title>
        <authorList>
            <person name="Hongo Y."/>
            <person name="Kimura K."/>
            <person name="Takaki Y."/>
            <person name="Yoshida Y."/>
            <person name="Baba S."/>
            <person name="Kobayashi G."/>
            <person name="Nagasaki K."/>
            <person name="Hano T."/>
            <person name="Tomaru Y."/>
        </authorList>
    </citation>
    <scope>NUCLEOTIDE SEQUENCE [LARGE SCALE GENOMIC DNA]</scope>
    <source>
        <strain evidence="2 3">NIES-3715</strain>
    </source>
</reference>
<evidence type="ECO:0000256" key="1">
    <source>
        <dbReference type="SAM" id="MobiDB-lite"/>
    </source>
</evidence>
<feature type="region of interest" description="Disordered" evidence="1">
    <location>
        <begin position="114"/>
        <end position="169"/>
    </location>
</feature>
<protein>
    <submittedName>
        <fullName evidence="2">Uncharacterized protein</fullName>
    </submittedName>
</protein>
<accession>A0AAD3D2Y4</accession>
<comment type="caution">
    <text evidence="2">The sequence shown here is derived from an EMBL/GenBank/DDBJ whole genome shotgun (WGS) entry which is preliminary data.</text>
</comment>
<dbReference type="EMBL" id="BLLK01000056">
    <property type="protein sequence ID" value="GFH56754.1"/>
    <property type="molecule type" value="Genomic_DNA"/>
</dbReference>